<evidence type="ECO:0000313" key="8">
    <source>
        <dbReference type="EMBL" id="SEL75714.1"/>
    </source>
</evidence>
<evidence type="ECO:0000256" key="4">
    <source>
        <dbReference type="ARBA" id="ARBA00022847"/>
    </source>
</evidence>
<dbReference type="Pfam" id="PF01566">
    <property type="entry name" value="Nramp"/>
    <property type="match status" value="1"/>
</dbReference>
<evidence type="ECO:0000313" key="9">
    <source>
        <dbReference type="Proteomes" id="UP000199120"/>
    </source>
</evidence>
<name>A0A1H7SUX8_9BURK</name>
<evidence type="ECO:0000256" key="7">
    <source>
        <dbReference type="SAM" id="Phobius"/>
    </source>
</evidence>
<dbReference type="GO" id="GO:0005384">
    <property type="term" value="F:manganese ion transmembrane transporter activity"/>
    <property type="evidence" value="ECO:0007669"/>
    <property type="project" value="TreeGrafter"/>
</dbReference>
<sequence length="453" mass="47411">MSEPAVRGASDTAAAAAAADAAADAEDAEAGDPVVGPSKPRLFGILGPGLIAGASDDDPSGIATYSQAGASFGYALSWTLLFSYPLMVAVQMIGARIGRTTGHGIAGVLRQHYPGWLLQWIVVLLLAANVINLGADLGAMADAAALVVPGPKWLYLLFFVALCVGMQLLLQYTRYVSVLKWFSLSLFAYFAVLGVAHVDWGRLTFHLLVPQLHVSTSMLTCIVAVFGTTISPYLFFWQSEQEVEDMRAHPRRRSLIDAPSQGPAALQRIEIDTLAGMGLSNLVALAIVATAAATLHANGVTDISTSAQAADALRPIAGAFASVVFAAGIVGTGLLSVPVLAGSAAYAIGEARDWPVGFTRRVQEAKAFYATIAIATIVGMVINFTSIQPISALFWSAVLNGVVAVPVMIVIMRAASRADIMGAFAVRGWLRAVGWLATAVMLVITVAMVVSLL</sequence>
<gene>
    <name evidence="8" type="ORF">SAMN05192542_11315</name>
</gene>
<evidence type="ECO:0000256" key="2">
    <source>
        <dbReference type="ARBA" id="ARBA00022448"/>
    </source>
</evidence>
<dbReference type="Proteomes" id="UP000199120">
    <property type="component" value="Unassembled WGS sequence"/>
</dbReference>
<keyword evidence="5 7" id="KW-1133">Transmembrane helix</keyword>
<feature type="transmembrane region" description="Helical" evidence="7">
    <location>
        <begin position="316"/>
        <end position="346"/>
    </location>
</feature>
<evidence type="ECO:0000256" key="5">
    <source>
        <dbReference type="ARBA" id="ARBA00022989"/>
    </source>
</evidence>
<protein>
    <submittedName>
        <fullName evidence="8">NRAMP (Natural resistance-associated macrophage protein) metal ion transporters</fullName>
    </submittedName>
</protein>
<accession>A0A1H7SUX8</accession>
<comment type="subcellular location">
    <subcellularLocation>
        <location evidence="1">Membrane</location>
        <topology evidence="1">Multi-pass membrane protein</topology>
    </subcellularLocation>
</comment>
<dbReference type="EMBL" id="FOAJ01000013">
    <property type="protein sequence ID" value="SEL75714.1"/>
    <property type="molecule type" value="Genomic_DNA"/>
</dbReference>
<dbReference type="OrthoDB" id="9787548at2"/>
<dbReference type="GO" id="GO:0015293">
    <property type="term" value="F:symporter activity"/>
    <property type="evidence" value="ECO:0007669"/>
    <property type="project" value="UniProtKB-KW"/>
</dbReference>
<feature type="transmembrane region" description="Helical" evidence="7">
    <location>
        <begin position="367"/>
        <end position="386"/>
    </location>
</feature>
<evidence type="ECO:0000256" key="3">
    <source>
        <dbReference type="ARBA" id="ARBA00022692"/>
    </source>
</evidence>
<keyword evidence="2" id="KW-0813">Transport</keyword>
<dbReference type="AlphaFoldDB" id="A0A1H7SUX8"/>
<feature type="transmembrane region" description="Helical" evidence="7">
    <location>
        <begin position="182"/>
        <end position="200"/>
    </location>
</feature>
<evidence type="ECO:0000256" key="1">
    <source>
        <dbReference type="ARBA" id="ARBA00004141"/>
    </source>
</evidence>
<dbReference type="PANTHER" id="PTHR11706:SF33">
    <property type="entry name" value="NATURAL RESISTANCE-ASSOCIATED MACROPHAGE PROTEIN 2"/>
    <property type="match status" value="1"/>
</dbReference>
<feature type="transmembrane region" description="Helical" evidence="7">
    <location>
        <begin position="432"/>
        <end position="452"/>
    </location>
</feature>
<feature type="transmembrane region" description="Helical" evidence="7">
    <location>
        <begin position="116"/>
        <end position="133"/>
    </location>
</feature>
<reference evidence="9" key="1">
    <citation type="submission" date="2016-10" db="EMBL/GenBank/DDBJ databases">
        <authorList>
            <person name="Varghese N."/>
            <person name="Submissions S."/>
        </authorList>
    </citation>
    <scope>NUCLEOTIDE SEQUENCE [LARGE SCALE GENOMIC DNA]</scope>
    <source>
        <strain evidence="9">LMG 26416</strain>
    </source>
</reference>
<feature type="transmembrane region" description="Helical" evidence="7">
    <location>
        <begin position="212"/>
        <end position="237"/>
    </location>
</feature>
<dbReference type="GO" id="GO:0034755">
    <property type="term" value="P:iron ion transmembrane transport"/>
    <property type="evidence" value="ECO:0007669"/>
    <property type="project" value="TreeGrafter"/>
</dbReference>
<keyword evidence="9" id="KW-1185">Reference proteome</keyword>
<dbReference type="PANTHER" id="PTHR11706">
    <property type="entry name" value="SOLUTE CARRIER PROTEIN FAMILY 11 MEMBER"/>
    <property type="match status" value="1"/>
</dbReference>
<keyword evidence="3 7" id="KW-0812">Transmembrane</keyword>
<dbReference type="GO" id="GO:0015086">
    <property type="term" value="F:cadmium ion transmembrane transporter activity"/>
    <property type="evidence" value="ECO:0007669"/>
    <property type="project" value="TreeGrafter"/>
</dbReference>
<feature type="transmembrane region" description="Helical" evidence="7">
    <location>
        <begin position="153"/>
        <end position="170"/>
    </location>
</feature>
<keyword evidence="6 7" id="KW-0472">Membrane</keyword>
<proteinExistence type="predicted"/>
<feature type="transmembrane region" description="Helical" evidence="7">
    <location>
        <begin position="274"/>
        <end position="296"/>
    </location>
</feature>
<organism evidence="8 9">
    <name type="scientific">Paraburkholderia caballeronis</name>
    <dbReference type="NCBI Taxonomy" id="416943"/>
    <lineage>
        <taxon>Bacteria</taxon>
        <taxon>Pseudomonadati</taxon>
        <taxon>Pseudomonadota</taxon>
        <taxon>Betaproteobacteria</taxon>
        <taxon>Burkholderiales</taxon>
        <taxon>Burkholderiaceae</taxon>
        <taxon>Paraburkholderia</taxon>
    </lineage>
</organism>
<keyword evidence="4" id="KW-0769">Symport</keyword>
<dbReference type="InterPro" id="IPR001046">
    <property type="entry name" value="NRAMP_fam"/>
</dbReference>
<feature type="transmembrane region" description="Helical" evidence="7">
    <location>
        <begin position="75"/>
        <end position="95"/>
    </location>
</feature>
<dbReference type="GO" id="GO:0005886">
    <property type="term" value="C:plasma membrane"/>
    <property type="evidence" value="ECO:0007669"/>
    <property type="project" value="TreeGrafter"/>
</dbReference>
<feature type="transmembrane region" description="Helical" evidence="7">
    <location>
        <begin position="392"/>
        <end position="411"/>
    </location>
</feature>
<evidence type="ECO:0000256" key="6">
    <source>
        <dbReference type="ARBA" id="ARBA00023136"/>
    </source>
</evidence>
<dbReference type="STRING" id="416943.SAMN05445871_5113"/>